<feature type="transmembrane region" description="Helical" evidence="7">
    <location>
        <begin position="350"/>
        <end position="370"/>
    </location>
</feature>
<evidence type="ECO:0000256" key="7">
    <source>
        <dbReference type="SAM" id="Phobius"/>
    </source>
</evidence>
<dbReference type="InterPro" id="IPR011701">
    <property type="entry name" value="MFS"/>
</dbReference>
<dbReference type="InterPro" id="IPR050171">
    <property type="entry name" value="MFS_Transporters"/>
</dbReference>
<feature type="transmembrane region" description="Helical" evidence="7">
    <location>
        <begin position="252"/>
        <end position="272"/>
    </location>
</feature>
<evidence type="ECO:0000256" key="4">
    <source>
        <dbReference type="ARBA" id="ARBA00022692"/>
    </source>
</evidence>
<gene>
    <name evidence="8" type="ORF">BDLFYP24_01609</name>
</gene>
<dbReference type="Gene3D" id="1.20.1250.20">
    <property type="entry name" value="MFS general substrate transporter like domains"/>
    <property type="match status" value="2"/>
</dbReference>
<feature type="transmembrane region" description="Helical" evidence="7">
    <location>
        <begin position="76"/>
        <end position="95"/>
    </location>
</feature>
<evidence type="ECO:0000256" key="5">
    <source>
        <dbReference type="ARBA" id="ARBA00022989"/>
    </source>
</evidence>
<feature type="transmembrane region" description="Helical" evidence="7">
    <location>
        <begin position="140"/>
        <end position="160"/>
    </location>
</feature>
<dbReference type="AlphaFoldDB" id="A0A6N2SPT0"/>
<comment type="subcellular location">
    <subcellularLocation>
        <location evidence="1">Cell membrane</location>
        <topology evidence="1">Multi-pass membrane protein</topology>
    </subcellularLocation>
</comment>
<feature type="transmembrane region" description="Helical" evidence="7">
    <location>
        <begin position="311"/>
        <end position="338"/>
    </location>
</feature>
<protein>
    <submittedName>
        <fullName evidence="8">Major Facilitator Superfamily protein</fullName>
    </submittedName>
</protein>
<name>A0A6N2SPT0_9BIFI</name>
<dbReference type="PANTHER" id="PTHR23517">
    <property type="entry name" value="RESISTANCE PROTEIN MDTM, PUTATIVE-RELATED-RELATED"/>
    <property type="match status" value="1"/>
</dbReference>
<feature type="transmembrane region" description="Helical" evidence="7">
    <location>
        <begin position="101"/>
        <end position="120"/>
    </location>
</feature>
<keyword evidence="5 7" id="KW-1133">Transmembrane helix</keyword>
<accession>A0A6N2SPT0</accession>
<reference evidence="8" key="1">
    <citation type="submission" date="2019-11" db="EMBL/GenBank/DDBJ databases">
        <authorList>
            <person name="Feng L."/>
        </authorList>
    </citation>
    <scope>NUCLEOTIDE SEQUENCE</scope>
    <source>
        <strain evidence="8">BdentiumLFYP24</strain>
    </source>
</reference>
<proteinExistence type="predicted"/>
<keyword evidence="6 7" id="KW-0472">Membrane</keyword>
<keyword evidence="4 7" id="KW-0812">Transmembrane</keyword>
<keyword evidence="2" id="KW-0813">Transport</keyword>
<organism evidence="8">
    <name type="scientific">Bifidobacterium dentium</name>
    <dbReference type="NCBI Taxonomy" id="1689"/>
    <lineage>
        <taxon>Bacteria</taxon>
        <taxon>Bacillati</taxon>
        <taxon>Actinomycetota</taxon>
        <taxon>Actinomycetes</taxon>
        <taxon>Bifidobacteriales</taxon>
        <taxon>Bifidobacteriaceae</taxon>
        <taxon>Bifidobacterium</taxon>
    </lineage>
</organism>
<keyword evidence="3" id="KW-1003">Cell membrane</keyword>
<feature type="transmembrane region" description="Helical" evidence="7">
    <location>
        <begin position="382"/>
        <end position="399"/>
    </location>
</feature>
<evidence type="ECO:0000256" key="1">
    <source>
        <dbReference type="ARBA" id="ARBA00004651"/>
    </source>
</evidence>
<feature type="transmembrane region" description="Helical" evidence="7">
    <location>
        <begin position="166"/>
        <end position="193"/>
    </location>
</feature>
<evidence type="ECO:0000313" key="8">
    <source>
        <dbReference type="EMBL" id="VYS95039.1"/>
    </source>
</evidence>
<feature type="transmembrane region" description="Helical" evidence="7">
    <location>
        <begin position="214"/>
        <end position="232"/>
    </location>
</feature>
<evidence type="ECO:0000256" key="2">
    <source>
        <dbReference type="ARBA" id="ARBA00022448"/>
    </source>
</evidence>
<evidence type="ECO:0000256" key="3">
    <source>
        <dbReference type="ARBA" id="ARBA00022475"/>
    </source>
</evidence>
<evidence type="ECO:0000256" key="6">
    <source>
        <dbReference type="ARBA" id="ARBA00023136"/>
    </source>
</evidence>
<feature type="transmembrane region" description="Helical" evidence="7">
    <location>
        <begin position="21"/>
        <end position="38"/>
    </location>
</feature>
<sequence length="509" mass="55299">MEKLSNIKNDSISVNYFLNSAAYSGLFSLFSVILTGQVSATSSLYVGLALGILSLFSRGSTIFIGNLIERSSTLSLTETGFGFIVFSLLLLQSAMKSFVGFLFLDLALLGLGLSLVNFALRGHILATVKDKKSQATLFSLVTMTANLGSAIGPLASNYIYKSFGQTLFFIVIIGLYVFSALLAPIVLAHHVFIRSEESSKQNTSSIVKTIKDSVKSSGTILAILAVFVGSIMNGQLFAGMALEFYSLSDSPVIRGLFYSIDALSVIALQMPVSKFISRGMTNGHNATSFIIKSLGIYGISFAIFACGVSSYWWICIVSLIVISIAECIYAPLINIALVEVQPDKPLVDILNYRLIIAAIGESVGSFLGGWIVPALRPAGMTPWYWCTLALVGIMPAIAANQIDKHGKRAICHCKRSHMHPQKIFILEKILTNALEHPNSGAAKDKKGRKAVERLPDIKRNDSLSLLPGVLKAVEVTPQFHHRYVVSAITPSVRCKKGMEDNMAYWINFP</sequence>
<dbReference type="InterPro" id="IPR036259">
    <property type="entry name" value="MFS_trans_sf"/>
</dbReference>
<dbReference type="PANTHER" id="PTHR23517:SF3">
    <property type="entry name" value="INTEGRAL MEMBRANE TRANSPORT PROTEIN"/>
    <property type="match status" value="1"/>
</dbReference>
<feature type="transmembrane region" description="Helical" evidence="7">
    <location>
        <begin position="284"/>
        <end position="305"/>
    </location>
</feature>
<dbReference type="RefSeq" id="WP_238610810.1">
    <property type="nucleotide sequence ID" value="NZ_CACRSP010000003.1"/>
</dbReference>
<dbReference type="GO" id="GO:0022857">
    <property type="term" value="F:transmembrane transporter activity"/>
    <property type="evidence" value="ECO:0007669"/>
    <property type="project" value="InterPro"/>
</dbReference>
<dbReference type="Pfam" id="PF07690">
    <property type="entry name" value="MFS_1"/>
    <property type="match status" value="1"/>
</dbReference>
<feature type="transmembrane region" description="Helical" evidence="7">
    <location>
        <begin position="44"/>
        <end position="64"/>
    </location>
</feature>
<dbReference type="GO" id="GO:0005886">
    <property type="term" value="C:plasma membrane"/>
    <property type="evidence" value="ECO:0007669"/>
    <property type="project" value="UniProtKB-SubCell"/>
</dbReference>
<dbReference type="EMBL" id="CACRSP010000003">
    <property type="protein sequence ID" value="VYS95039.1"/>
    <property type="molecule type" value="Genomic_DNA"/>
</dbReference>
<dbReference type="SUPFAM" id="SSF103473">
    <property type="entry name" value="MFS general substrate transporter"/>
    <property type="match status" value="1"/>
</dbReference>